<evidence type="ECO:0000256" key="1">
    <source>
        <dbReference type="ARBA" id="ARBA00004651"/>
    </source>
</evidence>
<feature type="transmembrane region" description="Helical" evidence="14">
    <location>
        <begin position="58"/>
        <end position="77"/>
    </location>
</feature>
<feature type="domain" description="G-protein coupled receptors family 1 profile" evidence="15">
    <location>
        <begin position="39"/>
        <end position="288"/>
    </location>
</feature>
<evidence type="ECO:0000313" key="17">
    <source>
        <dbReference type="RefSeq" id="XP_020670690.1"/>
    </source>
</evidence>
<keyword evidence="3 14" id="KW-0716">Sensory transduction</keyword>
<sequence length="310" mass="35390">MENQTIISEFILLGFPAGLEIQLFLFVTFFLTYVLTVLENLIIISIVKCNQNLHKPMYFFLGNLSFLEIWYISVTLPKLLVDFWSQSKTITFHSCMAQLYFFISLMCTESVLLAVMAYDRYVAIYNPLRYPAIMTHKLCFQLAVLSWLCGFSVSFVKVTFISRLSFCGPGVINHFFCDISPVLNLSCTDMSMAEMADFILALVILLGPLIVTILSYLFIITFIFRIPTAQGKKKAFSTCASHLTVVTIFFSSTVFMYARPRKIHPFNLNKTVSIFYAVVTPALNPLIYCLRNKEVKDTLRRNRGRKCTGG</sequence>
<dbReference type="RefSeq" id="XP_020670690.1">
    <property type="nucleotide sequence ID" value="XM_020815031.2"/>
</dbReference>
<comment type="subcellular location">
    <subcellularLocation>
        <location evidence="1 14">Cell membrane</location>
        <topology evidence="1 14">Multi-pass membrane protein</topology>
    </subcellularLocation>
</comment>
<dbReference type="InterPro" id="IPR000276">
    <property type="entry name" value="GPCR_Rhodpsn"/>
</dbReference>
<evidence type="ECO:0000313" key="16">
    <source>
        <dbReference type="Proteomes" id="UP001652642"/>
    </source>
</evidence>
<dbReference type="PANTHER" id="PTHR24242:SF359">
    <property type="entry name" value="ODORANT RECEPTOR-RELATED"/>
    <property type="match status" value="1"/>
</dbReference>
<dbReference type="FunFam" id="1.20.1070.10:FF:000001">
    <property type="entry name" value="Olfactory receptor"/>
    <property type="match status" value="1"/>
</dbReference>
<dbReference type="InParanoid" id="A0A6J0VGM6"/>
<evidence type="ECO:0000256" key="14">
    <source>
        <dbReference type="RuleBase" id="RU363047"/>
    </source>
</evidence>
<evidence type="ECO:0000256" key="10">
    <source>
        <dbReference type="ARBA" id="ARBA00023170"/>
    </source>
</evidence>
<evidence type="ECO:0000259" key="15">
    <source>
        <dbReference type="PROSITE" id="PS50262"/>
    </source>
</evidence>
<evidence type="ECO:0000256" key="8">
    <source>
        <dbReference type="ARBA" id="ARBA00023136"/>
    </source>
</evidence>
<dbReference type="KEGG" id="pvt:110091056"/>
<organism evidence="16 17">
    <name type="scientific">Pogona vitticeps</name>
    <name type="common">central bearded dragon</name>
    <dbReference type="NCBI Taxonomy" id="103695"/>
    <lineage>
        <taxon>Eukaryota</taxon>
        <taxon>Metazoa</taxon>
        <taxon>Chordata</taxon>
        <taxon>Craniata</taxon>
        <taxon>Vertebrata</taxon>
        <taxon>Euteleostomi</taxon>
        <taxon>Lepidosauria</taxon>
        <taxon>Squamata</taxon>
        <taxon>Bifurcata</taxon>
        <taxon>Unidentata</taxon>
        <taxon>Episquamata</taxon>
        <taxon>Toxicofera</taxon>
        <taxon>Iguania</taxon>
        <taxon>Acrodonta</taxon>
        <taxon>Agamidae</taxon>
        <taxon>Amphibolurinae</taxon>
        <taxon>Pogona</taxon>
    </lineage>
</organism>
<evidence type="ECO:0000256" key="3">
    <source>
        <dbReference type="ARBA" id="ARBA00022606"/>
    </source>
</evidence>
<evidence type="ECO:0000256" key="2">
    <source>
        <dbReference type="ARBA" id="ARBA00022475"/>
    </source>
</evidence>
<feature type="transmembrane region" description="Helical" evidence="14">
    <location>
        <begin position="97"/>
        <end position="118"/>
    </location>
</feature>
<dbReference type="PANTHER" id="PTHR24242">
    <property type="entry name" value="G-PROTEIN COUPLED RECEPTOR"/>
    <property type="match status" value="1"/>
</dbReference>
<evidence type="ECO:0000256" key="12">
    <source>
        <dbReference type="ARBA" id="ARBA00023224"/>
    </source>
</evidence>
<feature type="transmembrane region" description="Helical" evidence="14">
    <location>
        <begin position="23"/>
        <end position="46"/>
    </location>
</feature>
<dbReference type="PROSITE" id="PS00237">
    <property type="entry name" value="G_PROTEIN_RECEP_F1_1"/>
    <property type="match status" value="1"/>
</dbReference>
<dbReference type="AlphaFoldDB" id="A0A6J0VGM6"/>
<feature type="transmembrane region" description="Helical" evidence="14">
    <location>
        <begin position="138"/>
        <end position="156"/>
    </location>
</feature>
<name>A0A6J0VGM6_9SAUR</name>
<dbReference type="GeneID" id="110091056"/>
<dbReference type="InterPro" id="IPR050939">
    <property type="entry name" value="Olfactory_GPCR1"/>
</dbReference>
<keyword evidence="16" id="KW-1185">Reference proteome</keyword>
<keyword evidence="9" id="KW-1015">Disulfide bond</keyword>
<dbReference type="InterPro" id="IPR017452">
    <property type="entry name" value="GPCR_Rhodpsn_7TM"/>
</dbReference>
<evidence type="ECO:0000256" key="6">
    <source>
        <dbReference type="ARBA" id="ARBA00022989"/>
    </source>
</evidence>
<keyword evidence="5 14" id="KW-0552">Olfaction</keyword>
<reference evidence="17" key="1">
    <citation type="submission" date="2025-08" db="UniProtKB">
        <authorList>
            <consortium name="RefSeq"/>
        </authorList>
    </citation>
    <scope>IDENTIFICATION</scope>
</reference>
<evidence type="ECO:0000256" key="4">
    <source>
        <dbReference type="ARBA" id="ARBA00022692"/>
    </source>
</evidence>
<keyword evidence="7 13" id="KW-0297">G-protein coupled receptor</keyword>
<feature type="transmembrane region" description="Helical" evidence="14">
    <location>
        <begin position="236"/>
        <end position="258"/>
    </location>
</feature>
<dbReference type="OrthoDB" id="9419183at2759"/>
<dbReference type="PRINTS" id="PR00237">
    <property type="entry name" value="GPCRRHODOPSN"/>
</dbReference>
<dbReference type="PRINTS" id="PR00245">
    <property type="entry name" value="OLFACTORYR"/>
</dbReference>
<evidence type="ECO:0000256" key="13">
    <source>
        <dbReference type="RuleBase" id="RU000688"/>
    </source>
</evidence>
<dbReference type="InterPro" id="IPR000725">
    <property type="entry name" value="Olfact_rcpt"/>
</dbReference>
<dbReference type="CDD" id="cd15224">
    <property type="entry name" value="7tmA_OR6B-like"/>
    <property type="match status" value="1"/>
</dbReference>
<comment type="similarity">
    <text evidence="13">Belongs to the G-protein coupled receptor 1 family.</text>
</comment>
<dbReference type="GO" id="GO:0005886">
    <property type="term" value="C:plasma membrane"/>
    <property type="evidence" value="ECO:0007669"/>
    <property type="project" value="UniProtKB-SubCell"/>
</dbReference>
<gene>
    <name evidence="17" type="primary">LOC110091056</name>
</gene>
<feature type="transmembrane region" description="Helical" evidence="14">
    <location>
        <begin position="198"/>
        <end position="224"/>
    </location>
</feature>
<evidence type="ECO:0000256" key="7">
    <source>
        <dbReference type="ARBA" id="ARBA00023040"/>
    </source>
</evidence>
<keyword evidence="4 13" id="KW-0812">Transmembrane</keyword>
<protein>
    <recommendedName>
        <fullName evidence="14">Olfactory receptor</fullName>
    </recommendedName>
</protein>
<dbReference type="SUPFAM" id="SSF81321">
    <property type="entry name" value="Family A G protein-coupled receptor-like"/>
    <property type="match status" value="1"/>
</dbReference>
<keyword evidence="8 14" id="KW-0472">Membrane</keyword>
<dbReference type="GO" id="GO:0004984">
    <property type="term" value="F:olfactory receptor activity"/>
    <property type="evidence" value="ECO:0007669"/>
    <property type="project" value="InterPro"/>
</dbReference>
<dbReference type="Proteomes" id="UP001652642">
    <property type="component" value="Chromosome 6"/>
</dbReference>
<keyword evidence="6 14" id="KW-1133">Transmembrane helix</keyword>
<keyword evidence="11" id="KW-0325">Glycoprotein</keyword>
<accession>A0A6J0VGM6</accession>
<keyword evidence="10 13" id="KW-0675">Receptor</keyword>
<feature type="transmembrane region" description="Helical" evidence="14">
    <location>
        <begin position="273"/>
        <end position="291"/>
    </location>
</feature>
<dbReference type="Gene3D" id="1.20.1070.10">
    <property type="entry name" value="Rhodopsin 7-helix transmembrane proteins"/>
    <property type="match status" value="1"/>
</dbReference>
<dbReference type="PROSITE" id="PS50262">
    <property type="entry name" value="G_PROTEIN_RECEP_F1_2"/>
    <property type="match status" value="1"/>
</dbReference>
<dbReference type="Pfam" id="PF13853">
    <property type="entry name" value="7tm_4"/>
    <property type="match status" value="1"/>
</dbReference>
<evidence type="ECO:0000256" key="9">
    <source>
        <dbReference type="ARBA" id="ARBA00023157"/>
    </source>
</evidence>
<dbReference type="GO" id="GO:0004930">
    <property type="term" value="F:G protein-coupled receptor activity"/>
    <property type="evidence" value="ECO:0007669"/>
    <property type="project" value="UniProtKB-KW"/>
</dbReference>
<evidence type="ECO:0000256" key="11">
    <source>
        <dbReference type="ARBA" id="ARBA00023180"/>
    </source>
</evidence>
<keyword evidence="2 14" id="KW-1003">Cell membrane</keyword>
<evidence type="ECO:0000256" key="5">
    <source>
        <dbReference type="ARBA" id="ARBA00022725"/>
    </source>
</evidence>
<keyword evidence="12 13" id="KW-0807">Transducer</keyword>
<proteinExistence type="inferred from homology"/>